<feature type="transmembrane region" description="Helical" evidence="1">
    <location>
        <begin position="123"/>
        <end position="143"/>
    </location>
</feature>
<dbReference type="Pfam" id="PF20337">
    <property type="entry name" value="DUF6632"/>
    <property type="match status" value="1"/>
</dbReference>
<evidence type="ECO:0000313" key="2">
    <source>
        <dbReference type="EMBL" id="KHN66525.1"/>
    </source>
</evidence>
<protein>
    <submittedName>
        <fullName evidence="2">Membrane protein</fullName>
    </submittedName>
</protein>
<comment type="caution">
    <text evidence="2">The sequence shown here is derived from an EMBL/GenBank/DDBJ whole genome shotgun (WGS) entry which is preliminary data.</text>
</comment>
<keyword evidence="1" id="KW-0812">Transmembrane</keyword>
<keyword evidence="1" id="KW-1133">Transmembrane helix</keyword>
<feature type="transmembrane region" description="Helical" evidence="1">
    <location>
        <begin position="95"/>
        <end position="117"/>
    </location>
</feature>
<dbReference type="EMBL" id="JHQK01000012">
    <property type="protein sequence ID" value="KHN66525.1"/>
    <property type="molecule type" value="Genomic_DNA"/>
</dbReference>
<accession>A0A0B2UC50</accession>
<keyword evidence="1" id="KW-0472">Membrane</keyword>
<name>A0A0B2UC50_9GAMM</name>
<feature type="transmembrane region" description="Helical" evidence="1">
    <location>
        <begin position="65"/>
        <end position="83"/>
    </location>
</feature>
<dbReference type="InterPro" id="IPR046572">
    <property type="entry name" value="DUF6632"/>
</dbReference>
<evidence type="ECO:0000256" key="1">
    <source>
        <dbReference type="SAM" id="Phobius"/>
    </source>
</evidence>
<dbReference type="Proteomes" id="UP000031012">
    <property type="component" value="Unassembled WGS sequence"/>
</dbReference>
<reference evidence="2 3" key="1">
    <citation type="submission" date="2014-03" db="EMBL/GenBank/DDBJ databases">
        <title>Genome sequence of the diesel-degrader and plant-growth promoter Acinetobacter oleivorans PF-1 isolated from the roots of poplar tree.</title>
        <authorList>
            <person name="Gkorezis P."/>
            <person name="van Hamme J."/>
            <person name="Rineau F."/>
            <person name="Vangronsveld J."/>
            <person name="Francetti A."/>
        </authorList>
    </citation>
    <scope>NUCLEOTIDE SEQUENCE [LARGE SCALE GENOMIC DNA]</scope>
    <source>
        <strain evidence="2 3">PF1</strain>
    </source>
</reference>
<proteinExistence type="predicted"/>
<organism evidence="2 3">
    <name type="scientific">Acinetobacter oleivorans</name>
    <dbReference type="NCBI Taxonomy" id="1148157"/>
    <lineage>
        <taxon>Bacteria</taxon>
        <taxon>Pseudomonadati</taxon>
        <taxon>Pseudomonadota</taxon>
        <taxon>Gammaproteobacteria</taxon>
        <taxon>Moraxellales</taxon>
        <taxon>Moraxellaceae</taxon>
        <taxon>Acinetobacter</taxon>
    </lineage>
</organism>
<dbReference type="AlphaFoldDB" id="A0A0B2UC50"/>
<evidence type="ECO:0000313" key="3">
    <source>
        <dbReference type="Proteomes" id="UP000031012"/>
    </source>
</evidence>
<gene>
    <name evidence="2" type="ORF">DH17_02470</name>
</gene>
<sequence>MSATHQIKISRFSLVAKIMGISFLLFFAGAALFIFLNIPAILLQFEWGKFLVRLVRWGELHGGGEHYELMISVIYIVWGWFILKAANDPLKNYLFFEFTLFANIAHFGAMLVMGLVMTHESPHLIGDVLLGWIILLIYIYFWLPVRKIYKTDANLV</sequence>
<feature type="transmembrane region" description="Helical" evidence="1">
    <location>
        <begin position="21"/>
        <end position="45"/>
    </location>
</feature>